<keyword evidence="4" id="KW-0479">Metal-binding</keyword>
<accession>A0A8J6KLH1</accession>
<protein>
    <submittedName>
        <fullName evidence="10">Uncharacterized protein</fullName>
    </submittedName>
</protein>
<comment type="similarity">
    <text evidence="2">Belongs to the purine nucleoside phosphorylase YfiH/LACC1 family.</text>
</comment>
<organism evidence="10 11">
    <name type="scientific">Eleutherodactylus coqui</name>
    <name type="common">Puerto Rican coqui</name>
    <dbReference type="NCBI Taxonomy" id="57060"/>
    <lineage>
        <taxon>Eukaryota</taxon>
        <taxon>Metazoa</taxon>
        <taxon>Chordata</taxon>
        <taxon>Craniata</taxon>
        <taxon>Vertebrata</taxon>
        <taxon>Euteleostomi</taxon>
        <taxon>Amphibia</taxon>
        <taxon>Batrachia</taxon>
        <taxon>Anura</taxon>
        <taxon>Neobatrachia</taxon>
        <taxon>Hyloidea</taxon>
        <taxon>Eleutherodactylidae</taxon>
        <taxon>Eleutherodactylinae</taxon>
        <taxon>Eleutherodactylus</taxon>
        <taxon>Eleutherodactylus</taxon>
    </lineage>
</organism>
<comment type="caution">
    <text evidence="10">The sequence shown here is derived from an EMBL/GenBank/DDBJ whole genome shotgun (WGS) entry which is preliminary data.</text>
</comment>
<dbReference type="Gene3D" id="3.60.140.10">
    <property type="entry name" value="CNF1/YfiH-like putative cysteine hydrolases"/>
    <property type="match status" value="1"/>
</dbReference>
<evidence type="ECO:0000256" key="2">
    <source>
        <dbReference type="ARBA" id="ARBA00007353"/>
    </source>
</evidence>
<dbReference type="EMBL" id="WNTK01000001">
    <property type="protein sequence ID" value="KAG9492049.1"/>
    <property type="molecule type" value="Genomic_DNA"/>
</dbReference>
<reference evidence="10" key="1">
    <citation type="thesis" date="2020" institute="ProQuest LLC" country="789 East Eisenhower Parkway, Ann Arbor, MI, USA">
        <title>Comparative Genomics and Chromosome Evolution.</title>
        <authorList>
            <person name="Mudd A.B."/>
        </authorList>
    </citation>
    <scope>NUCLEOTIDE SEQUENCE</scope>
    <source>
        <strain evidence="10">HN-11 Male</strain>
        <tissue evidence="10">Kidney and liver</tissue>
    </source>
</reference>
<dbReference type="GO" id="GO:0005507">
    <property type="term" value="F:copper ion binding"/>
    <property type="evidence" value="ECO:0007669"/>
    <property type="project" value="TreeGrafter"/>
</dbReference>
<dbReference type="InterPro" id="IPR003730">
    <property type="entry name" value="Cu_polyphenol_OxRdtase"/>
</dbReference>
<dbReference type="Pfam" id="PF02578">
    <property type="entry name" value="Cu-oxidase_4"/>
    <property type="match status" value="1"/>
</dbReference>
<evidence type="ECO:0000256" key="6">
    <source>
        <dbReference type="ARBA" id="ARBA00022833"/>
    </source>
</evidence>
<dbReference type="SUPFAM" id="SSF64438">
    <property type="entry name" value="CNF1/YfiH-like putative cysteine hydrolases"/>
    <property type="match status" value="1"/>
</dbReference>
<evidence type="ECO:0000256" key="8">
    <source>
        <dbReference type="ARBA" id="ARBA00048968"/>
    </source>
</evidence>
<dbReference type="GO" id="GO:0016787">
    <property type="term" value="F:hydrolase activity"/>
    <property type="evidence" value="ECO:0007669"/>
    <property type="project" value="UniProtKB-KW"/>
</dbReference>
<keyword evidence="6" id="KW-0862">Zinc</keyword>
<dbReference type="InterPro" id="IPR038371">
    <property type="entry name" value="Cu_polyphenol_OxRdtase_sf"/>
</dbReference>
<evidence type="ECO:0000256" key="9">
    <source>
        <dbReference type="ARBA" id="ARBA00049893"/>
    </source>
</evidence>
<comment type="catalytic activity">
    <reaction evidence="1">
        <text>inosine + phosphate = alpha-D-ribose 1-phosphate + hypoxanthine</text>
        <dbReference type="Rhea" id="RHEA:27646"/>
        <dbReference type="ChEBI" id="CHEBI:17368"/>
        <dbReference type="ChEBI" id="CHEBI:17596"/>
        <dbReference type="ChEBI" id="CHEBI:43474"/>
        <dbReference type="ChEBI" id="CHEBI:57720"/>
        <dbReference type="EC" id="2.4.2.1"/>
    </reaction>
    <physiologicalReaction direction="left-to-right" evidence="1">
        <dbReference type="Rhea" id="RHEA:27647"/>
    </physiologicalReaction>
</comment>
<proteinExistence type="inferred from homology"/>
<sequence length="302" mass="34094">MVEETGKEEIVLIDLFDYGYHRSKHLIRDNALQHVWSITQKHYGTNIPFTYFMCYQDPICEEKNPHSAVPEMDLDRLKNGYKIVKDTNMAAILYTIKQEIDELDKSSVLIILPQQRKLHMDVYIEQLFTAVYKFTLECFNGHHDDENIIQLCVTEAEKSGLADEDFKQIARKYIISYLQSLPSLKGELIILKSQIIPGKYGLSTIPIICGVYTCGHIYAMGKIENTDERAHSSELMLVQVAHSQNVWIIGRPEPPVYDGIVTNQKAVTIAAPGADCIPILFCDPVKKACGAAHSGMFLKGVA</sequence>
<dbReference type="AlphaFoldDB" id="A0A8J6KLH1"/>
<dbReference type="PANTHER" id="PTHR30616:SF2">
    <property type="entry name" value="PURINE NUCLEOSIDE PHOSPHORYLASE LACC1"/>
    <property type="match status" value="1"/>
</dbReference>
<dbReference type="OrthoDB" id="10055554at2759"/>
<keyword evidence="5" id="KW-0378">Hydrolase</keyword>
<evidence type="ECO:0000256" key="3">
    <source>
        <dbReference type="ARBA" id="ARBA00022679"/>
    </source>
</evidence>
<comment type="catalytic activity">
    <reaction evidence="8">
        <text>adenosine + phosphate = alpha-D-ribose 1-phosphate + adenine</text>
        <dbReference type="Rhea" id="RHEA:27642"/>
        <dbReference type="ChEBI" id="CHEBI:16335"/>
        <dbReference type="ChEBI" id="CHEBI:16708"/>
        <dbReference type="ChEBI" id="CHEBI:43474"/>
        <dbReference type="ChEBI" id="CHEBI:57720"/>
        <dbReference type="EC" id="2.4.2.1"/>
    </reaction>
    <physiologicalReaction direction="left-to-right" evidence="8">
        <dbReference type="Rhea" id="RHEA:27643"/>
    </physiologicalReaction>
</comment>
<dbReference type="Proteomes" id="UP000770717">
    <property type="component" value="Unassembled WGS sequence"/>
</dbReference>
<evidence type="ECO:0000256" key="7">
    <source>
        <dbReference type="ARBA" id="ARBA00047989"/>
    </source>
</evidence>
<comment type="catalytic activity">
    <reaction evidence="7">
        <text>adenosine + H2O + H(+) = inosine + NH4(+)</text>
        <dbReference type="Rhea" id="RHEA:24408"/>
        <dbReference type="ChEBI" id="CHEBI:15377"/>
        <dbReference type="ChEBI" id="CHEBI:15378"/>
        <dbReference type="ChEBI" id="CHEBI:16335"/>
        <dbReference type="ChEBI" id="CHEBI:17596"/>
        <dbReference type="ChEBI" id="CHEBI:28938"/>
        <dbReference type="EC" id="3.5.4.4"/>
    </reaction>
    <physiologicalReaction direction="left-to-right" evidence="7">
        <dbReference type="Rhea" id="RHEA:24409"/>
    </physiologicalReaction>
</comment>
<evidence type="ECO:0000256" key="1">
    <source>
        <dbReference type="ARBA" id="ARBA00000553"/>
    </source>
</evidence>
<gene>
    <name evidence="10" type="ORF">GDO78_000528</name>
</gene>
<evidence type="ECO:0000313" key="10">
    <source>
        <dbReference type="EMBL" id="KAG9492049.1"/>
    </source>
</evidence>
<keyword evidence="3" id="KW-0808">Transferase</keyword>
<comment type="catalytic activity">
    <reaction evidence="9">
        <text>S-methyl-5'-thioadenosine + phosphate = 5-(methylsulfanyl)-alpha-D-ribose 1-phosphate + adenine</text>
        <dbReference type="Rhea" id="RHEA:11852"/>
        <dbReference type="ChEBI" id="CHEBI:16708"/>
        <dbReference type="ChEBI" id="CHEBI:17509"/>
        <dbReference type="ChEBI" id="CHEBI:43474"/>
        <dbReference type="ChEBI" id="CHEBI:58533"/>
        <dbReference type="EC" id="2.4.2.28"/>
    </reaction>
    <physiologicalReaction direction="left-to-right" evidence="9">
        <dbReference type="Rhea" id="RHEA:11853"/>
    </physiologicalReaction>
</comment>
<dbReference type="PANTHER" id="PTHR30616">
    <property type="entry name" value="UNCHARACTERIZED PROTEIN YFIH"/>
    <property type="match status" value="1"/>
</dbReference>
<keyword evidence="11" id="KW-1185">Reference proteome</keyword>
<name>A0A8J6KLH1_ELECQ</name>
<evidence type="ECO:0000313" key="11">
    <source>
        <dbReference type="Proteomes" id="UP000770717"/>
    </source>
</evidence>
<dbReference type="InterPro" id="IPR011324">
    <property type="entry name" value="Cytotoxic_necrot_fac-like_cat"/>
</dbReference>
<evidence type="ECO:0000256" key="5">
    <source>
        <dbReference type="ARBA" id="ARBA00022801"/>
    </source>
</evidence>
<evidence type="ECO:0000256" key="4">
    <source>
        <dbReference type="ARBA" id="ARBA00022723"/>
    </source>
</evidence>
<dbReference type="GO" id="GO:0017061">
    <property type="term" value="F:S-methyl-5-thioadenosine phosphorylase activity"/>
    <property type="evidence" value="ECO:0007669"/>
    <property type="project" value="UniProtKB-EC"/>
</dbReference>